<dbReference type="AlphaFoldDB" id="A0A2H0UXP2"/>
<dbReference type="SMART" id="SM00842">
    <property type="entry name" value="FtsA"/>
    <property type="match status" value="1"/>
</dbReference>
<organism evidence="9 10">
    <name type="scientific">bacterium (Candidatus Gribaldobacteria) CG10_big_fil_rev_8_21_14_0_10_41_12</name>
    <dbReference type="NCBI Taxonomy" id="2014277"/>
    <lineage>
        <taxon>Bacteria</taxon>
        <taxon>Candidatus Gribaldobacteria</taxon>
    </lineage>
</organism>
<comment type="similarity">
    <text evidence="6 7">Belongs to the FtsA/MreB family.</text>
</comment>
<dbReference type="InterPro" id="IPR050696">
    <property type="entry name" value="FtsA/MreB"/>
</dbReference>
<dbReference type="CDD" id="cd24048">
    <property type="entry name" value="ASKHA_NBD_FtsA"/>
    <property type="match status" value="1"/>
</dbReference>
<dbReference type="PANTHER" id="PTHR32432:SF4">
    <property type="entry name" value="CELL DIVISION PROTEIN FTSA"/>
    <property type="match status" value="1"/>
</dbReference>
<dbReference type="PANTHER" id="PTHR32432">
    <property type="entry name" value="CELL DIVISION PROTEIN FTSA-RELATED"/>
    <property type="match status" value="1"/>
</dbReference>
<keyword evidence="2 6" id="KW-1003">Cell membrane</keyword>
<dbReference type="Pfam" id="PF02491">
    <property type="entry name" value="SHS2_FTSA"/>
    <property type="match status" value="1"/>
</dbReference>
<name>A0A2H0UXP2_9BACT</name>
<dbReference type="PIRSF" id="PIRSF003101">
    <property type="entry name" value="FtsA"/>
    <property type="match status" value="1"/>
</dbReference>
<reference evidence="10" key="1">
    <citation type="submission" date="2017-09" db="EMBL/GenBank/DDBJ databases">
        <title>Depth-based differentiation of microbial function through sediment-hosted aquifers and enrichment of novel symbionts in the deep terrestrial subsurface.</title>
        <authorList>
            <person name="Probst A.J."/>
            <person name="Ladd B."/>
            <person name="Jarett J.K."/>
            <person name="Geller-Mcgrath D.E."/>
            <person name="Sieber C.M.K."/>
            <person name="Emerson J.B."/>
            <person name="Anantharaman K."/>
            <person name="Thomas B.C."/>
            <person name="Malmstrom R."/>
            <person name="Stieglmeier M."/>
            <person name="Klingl A."/>
            <person name="Woyke T."/>
            <person name="Ryan C.M."/>
            <person name="Banfield J.F."/>
        </authorList>
    </citation>
    <scope>NUCLEOTIDE SEQUENCE [LARGE SCALE GENOMIC DNA]</scope>
</reference>
<evidence type="ECO:0000256" key="6">
    <source>
        <dbReference type="HAMAP-Rule" id="MF_02033"/>
    </source>
</evidence>
<gene>
    <name evidence="6 9" type="primary">ftsA</name>
    <name evidence="9" type="ORF">COU03_03565</name>
</gene>
<feature type="domain" description="SHS2" evidence="8">
    <location>
        <begin position="6"/>
        <end position="196"/>
    </location>
</feature>
<comment type="similarity">
    <text evidence="1">Belongs to the heat shock protein 70 family.</text>
</comment>
<dbReference type="Pfam" id="PF14450">
    <property type="entry name" value="FtsA"/>
    <property type="match status" value="1"/>
</dbReference>
<dbReference type="HAMAP" id="MF_02033">
    <property type="entry name" value="FtsA"/>
    <property type="match status" value="1"/>
</dbReference>
<evidence type="ECO:0000313" key="9">
    <source>
        <dbReference type="EMBL" id="PIR90959.1"/>
    </source>
</evidence>
<keyword evidence="3 6" id="KW-0132">Cell division</keyword>
<dbReference type="PROSITE" id="PS01036">
    <property type="entry name" value="HSP70_3"/>
    <property type="match status" value="1"/>
</dbReference>
<evidence type="ECO:0000256" key="7">
    <source>
        <dbReference type="PIRNR" id="PIRNR003101"/>
    </source>
</evidence>
<evidence type="ECO:0000256" key="1">
    <source>
        <dbReference type="ARBA" id="ARBA00007381"/>
    </source>
</evidence>
<dbReference type="SUPFAM" id="SSF53067">
    <property type="entry name" value="Actin-like ATPase domain"/>
    <property type="match status" value="2"/>
</dbReference>
<protein>
    <recommendedName>
        <fullName evidence="6 7">Cell division protein FtsA</fullName>
    </recommendedName>
</protein>
<dbReference type="InterPro" id="IPR043129">
    <property type="entry name" value="ATPase_NBD"/>
</dbReference>
<dbReference type="InterPro" id="IPR020823">
    <property type="entry name" value="Cell_div_FtsA"/>
</dbReference>
<dbReference type="InterPro" id="IPR018181">
    <property type="entry name" value="Heat_shock_70_CS"/>
</dbReference>
<evidence type="ECO:0000256" key="5">
    <source>
        <dbReference type="ARBA" id="ARBA00023306"/>
    </source>
</evidence>
<proteinExistence type="inferred from homology"/>
<dbReference type="GO" id="GO:0009898">
    <property type="term" value="C:cytoplasmic side of plasma membrane"/>
    <property type="evidence" value="ECO:0007669"/>
    <property type="project" value="UniProtKB-UniRule"/>
</dbReference>
<dbReference type="GO" id="GO:0032153">
    <property type="term" value="C:cell division site"/>
    <property type="evidence" value="ECO:0007669"/>
    <property type="project" value="UniProtKB-UniRule"/>
</dbReference>
<dbReference type="Gene3D" id="3.30.420.40">
    <property type="match status" value="1"/>
</dbReference>
<evidence type="ECO:0000256" key="3">
    <source>
        <dbReference type="ARBA" id="ARBA00022618"/>
    </source>
</evidence>
<dbReference type="Proteomes" id="UP000228906">
    <property type="component" value="Unassembled WGS sequence"/>
</dbReference>
<comment type="function">
    <text evidence="6 7">Cell division protein that is involved in the assembly of the Z ring. May serve as a membrane anchor for the Z ring.</text>
</comment>
<keyword evidence="4 6" id="KW-0472">Membrane</keyword>
<dbReference type="NCBIfam" id="TIGR01174">
    <property type="entry name" value="ftsA"/>
    <property type="match status" value="1"/>
</dbReference>
<keyword evidence="5 6" id="KW-0131">Cell cycle</keyword>
<dbReference type="InterPro" id="IPR003494">
    <property type="entry name" value="SHS2_FtsA"/>
</dbReference>
<accession>A0A2H0UXP2</accession>
<dbReference type="GO" id="GO:0043093">
    <property type="term" value="P:FtsZ-dependent cytokinesis"/>
    <property type="evidence" value="ECO:0007669"/>
    <property type="project" value="UniProtKB-UniRule"/>
</dbReference>
<sequence>MKYLTITALDIGTNSVKAICAEKDLKTGEIKILAVSQAPCLGVRGGEVVRPEQAAIAIAEVIGQISQATNRKINEVITAVGGSHIFSMASQGLVSVSRADQHISQEDVQRVLKAAQAVSLPGKNKEIIDVFTQEFLIDGEGGVKNPIGLLGNRLEVKVLLACLFSPVLENLEKALIQANIKPIDVAAGPMASSKAALNYEQKELGVLLLEIGAGATSVAVFEKGDLQDFAVFPVGSANITNDIAIGFRTEIQTAEKLKLDLAVSPGAMVKKAKPLSYKKAKQKIDLAEPIASQKSELPETGIPFSQKFLDNIVESRVNEIFSEAQKAMKKYLTNQSLAAGVVLTGGGSKLPGLAEYGRQKFKLPCRLAPSPLSMVPGLSQSAEAANCHEPQWAACLGLLANGFEVNDDDIFSTETAHSGGIKDKLKKVMKSFLP</sequence>
<evidence type="ECO:0000259" key="8">
    <source>
        <dbReference type="SMART" id="SM00842"/>
    </source>
</evidence>
<comment type="caution">
    <text evidence="9">The sequence shown here is derived from an EMBL/GenBank/DDBJ whole genome shotgun (WGS) entry which is preliminary data.</text>
</comment>
<evidence type="ECO:0000256" key="4">
    <source>
        <dbReference type="ARBA" id="ARBA00023136"/>
    </source>
</evidence>
<evidence type="ECO:0000313" key="10">
    <source>
        <dbReference type="Proteomes" id="UP000228906"/>
    </source>
</evidence>
<dbReference type="EMBL" id="PFAV01000065">
    <property type="protein sequence ID" value="PIR90959.1"/>
    <property type="molecule type" value="Genomic_DNA"/>
</dbReference>
<dbReference type="Gene3D" id="3.30.1490.110">
    <property type="match status" value="1"/>
</dbReference>
<comment type="subunit">
    <text evidence="6">Self-interacts. Interacts with FtsZ.</text>
</comment>
<comment type="subcellular location">
    <subcellularLocation>
        <location evidence="6">Cell membrane</location>
        <topology evidence="6">Peripheral membrane protein</topology>
        <orientation evidence="6">Cytoplasmic side</orientation>
    </subcellularLocation>
    <text evidence="6">Localizes to the Z ring in an FtsZ-dependent manner. Targeted to the membrane through a conserved C-terminal amphipathic helix.</text>
</comment>
<evidence type="ECO:0000256" key="2">
    <source>
        <dbReference type="ARBA" id="ARBA00022475"/>
    </source>
</evidence>